<dbReference type="RefSeq" id="WP_133817509.1">
    <property type="nucleotide sequence ID" value="NZ_SNZH01000002.1"/>
</dbReference>
<dbReference type="EMBL" id="SNZH01000002">
    <property type="protein sequence ID" value="TDR47801.1"/>
    <property type="molecule type" value="Genomic_DNA"/>
</dbReference>
<comment type="caution">
    <text evidence="2">The sequence shown here is derived from an EMBL/GenBank/DDBJ whole genome shotgun (WGS) entry which is preliminary data.</text>
</comment>
<dbReference type="AlphaFoldDB" id="A0A4R6Z7M4"/>
<reference evidence="2 3" key="1">
    <citation type="submission" date="2019-03" db="EMBL/GenBank/DDBJ databases">
        <title>Genomic Encyclopedia of Type Strains, Phase IV (KMG-IV): sequencing the most valuable type-strain genomes for metagenomic binning, comparative biology and taxonomic classification.</title>
        <authorList>
            <person name="Goeker M."/>
        </authorList>
    </citation>
    <scope>NUCLEOTIDE SEQUENCE [LARGE SCALE GENOMIC DNA]</scope>
    <source>
        <strain evidence="2 3">DSM 21667</strain>
    </source>
</reference>
<keyword evidence="1" id="KW-0812">Transmembrane</keyword>
<evidence type="ECO:0008006" key="4">
    <source>
        <dbReference type="Google" id="ProtNLM"/>
    </source>
</evidence>
<proteinExistence type="predicted"/>
<accession>A0A4R6Z7M4</accession>
<feature type="transmembrane region" description="Helical" evidence="1">
    <location>
        <begin position="238"/>
        <end position="257"/>
    </location>
</feature>
<evidence type="ECO:0000313" key="2">
    <source>
        <dbReference type="EMBL" id="TDR47801.1"/>
    </source>
</evidence>
<feature type="transmembrane region" description="Helical" evidence="1">
    <location>
        <begin position="113"/>
        <end position="134"/>
    </location>
</feature>
<keyword evidence="1" id="KW-1133">Transmembrane helix</keyword>
<feature type="transmembrane region" description="Helical" evidence="1">
    <location>
        <begin position="410"/>
        <end position="430"/>
    </location>
</feature>
<sequence length="500" mass="54069">MNSTPRSVLVLILLGFALALLRAVPLLSHAPLLAIANSFDQARYTGCFELFPDRAAAIRPDENSPNAPFEFYRYQTNPVRLCYGSSELIQQAGANIVYKLEESQGIQRHSVRWLGALRLLLLTVLVAAFCRAWLRRGEWPAALANAAVFGLVLSDPGNTMYFNTFYAEGTALVAAYALINLVLLAWGRARSAGGMALLALGAFLLATSKIQHLALPLALAVVVLAWGRWHAGRWPWQGFALLSGAVLGCVLQFAQLGRNDPMMASIRSFNRANIVFTGMLPAASDAIATTRRLGLPDACAAHSGKSAWQLPGLAEEVCPGMEKLGRVDFLREFARDPLALLRYLRNGIAVLNPFVPRNLGHVEGQILGKLPAGFVSANGLLDRNDWLRNLLFALPLLSALALLRRGNRASLLAALLATLMLATFGITLMGDGLADVAKQGHLVFNAALCWPLVALIAALGYRRRTAAAALVRGSVDTVDLDQQLHPANVAQQHQPLRRVG</sequence>
<keyword evidence="1" id="KW-0472">Membrane</keyword>
<dbReference type="OrthoDB" id="5936506at2"/>
<gene>
    <name evidence="2" type="ORF">DFR29_102463</name>
</gene>
<organism evidence="2 3">
    <name type="scientific">Tahibacter aquaticus</name>
    <dbReference type="NCBI Taxonomy" id="520092"/>
    <lineage>
        <taxon>Bacteria</taxon>
        <taxon>Pseudomonadati</taxon>
        <taxon>Pseudomonadota</taxon>
        <taxon>Gammaproteobacteria</taxon>
        <taxon>Lysobacterales</taxon>
        <taxon>Rhodanobacteraceae</taxon>
        <taxon>Tahibacter</taxon>
    </lineage>
</organism>
<protein>
    <recommendedName>
        <fullName evidence="4">Dolichyl-phosphate-mannose-protein mannosyltransferase</fullName>
    </recommendedName>
</protein>
<feature type="transmembrane region" description="Helical" evidence="1">
    <location>
        <begin position="442"/>
        <end position="461"/>
    </location>
</feature>
<dbReference type="Proteomes" id="UP000295293">
    <property type="component" value="Unassembled WGS sequence"/>
</dbReference>
<feature type="transmembrane region" description="Helical" evidence="1">
    <location>
        <begin position="141"/>
        <end position="159"/>
    </location>
</feature>
<feature type="transmembrane region" description="Helical" evidence="1">
    <location>
        <begin position="165"/>
        <end position="186"/>
    </location>
</feature>
<evidence type="ECO:0000313" key="3">
    <source>
        <dbReference type="Proteomes" id="UP000295293"/>
    </source>
</evidence>
<name>A0A4R6Z7M4_9GAMM</name>
<evidence type="ECO:0000256" key="1">
    <source>
        <dbReference type="SAM" id="Phobius"/>
    </source>
</evidence>
<keyword evidence="3" id="KW-1185">Reference proteome</keyword>
<feature type="transmembrane region" description="Helical" evidence="1">
    <location>
        <begin position="198"/>
        <end position="226"/>
    </location>
</feature>